<feature type="compositionally biased region" description="Basic and acidic residues" evidence="4">
    <location>
        <begin position="64"/>
        <end position="73"/>
    </location>
</feature>
<protein>
    <recommendedName>
        <fullName evidence="7">Protein NIM1-INTERACTING 1-like</fullName>
    </recommendedName>
</protein>
<reference evidence="5" key="2">
    <citation type="submission" date="2020-03" db="EMBL/GenBank/DDBJ databases">
        <title>Walnut 2.0.</title>
        <authorList>
            <person name="Marrano A."/>
            <person name="Britton M."/>
            <person name="Zimin A.V."/>
            <person name="Zaini P.A."/>
            <person name="Workman R."/>
            <person name="Puiu D."/>
            <person name="Bianco L."/>
            <person name="Allen B.J."/>
            <person name="Troggio M."/>
            <person name="Leslie C.A."/>
            <person name="Timp W."/>
            <person name="Dendekar A."/>
            <person name="Salzberg S.L."/>
            <person name="Neale D.B."/>
        </authorList>
    </citation>
    <scope>NUCLEOTIDE SEQUENCE</scope>
    <source>
        <tissue evidence="5">Leaves</tissue>
    </source>
</reference>
<dbReference type="GO" id="GO:0005634">
    <property type="term" value="C:nucleus"/>
    <property type="evidence" value="ECO:0007669"/>
    <property type="project" value="UniProtKB-SubCell"/>
</dbReference>
<organism evidence="5 6">
    <name type="scientific">Juglans regia</name>
    <name type="common">English walnut</name>
    <dbReference type="NCBI Taxonomy" id="51240"/>
    <lineage>
        <taxon>Eukaryota</taxon>
        <taxon>Viridiplantae</taxon>
        <taxon>Streptophyta</taxon>
        <taxon>Embryophyta</taxon>
        <taxon>Tracheophyta</taxon>
        <taxon>Spermatophyta</taxon>
        <taxon>Magnoliopsida</taxon>
        <taxon>eudicotyledons</taxon>
        <taxon>Gunneridae</taxon>
        <taxon>Pentapetalae</taxon>
        <taxon>rosids</taxon>
        <taxon>fabids</taxon>
        <taxon>Fagales</taxon>
        <taxon>Juglandaceae</taxon>
        <taxon>Juglans</taxon>
    </lineage>
</organism>
<dbReference type="GO" id="GO:0010112">
    <property type="term" value="P:regulation of systemic acquired resistance"/>
    <property type="evidence" value="ECO:0007669"/>
    <property type="project" value="InterPro"/>
</dbReference>
<dbReference type="EMBL" id="LIHL02000011">
    <property type="protein sequence ID" value="KAF5455448.1"/>
    <property type="molecule type" value="Genomic_DNA"/>
</dbReference>
<keyword evidence="3" id="KW-0539">Nucleus</keyword>
<gene>
    <name evidence="5" type="ORF">F2P56_025021</name>
</gene>
<dbReference type="Gramene" id="Jr11_16680_p1">
    <property type="protein sequence ID" value="cds.Jr11_16680_p1"/>
    <property type="gene ID" value="Jr11_16680"/>
</dbReference>
<reference evidence="5" key="1">
    <citation type="submission" date="2015-10" db="EMBL/GenBank/DDBJ databases">
        <authorList>
            <person name="Martinez-Garcia P.J."/>
            <person name="Crepeau M.W."/>
            <person name="Puiu D."/>
            <person name="Gonzalez-Ibeas D."/>
            <person name="Whalen J."/>
            <person name="Stevens K."/>
            <person name="Paul R."/>
            <person name="Butterfield T."/>
            <person name="Britton M."/>
            <person name="Reagan R."/>
            <person name="Chakraborty S."/>
            <person name="Walawage S.L."/>
            <person name="Vasquez-Gross H.A."/>
            <person name="Cardeno C."/>
            <person name="Famula R."/>
            <person name="Pratt K."/>
            <person name="Kuruganti S."/>
            <person name="Aradhya M.K."/>
            <person name="Leslie C.A."/>
            <person name="Dandekar A.M."/>
            <person name="Salzberg S.L."/>
            <person name="Wegrzyn J.L."/>
            <person name="Langley C.H."/>
            <person name="Neale D.B."/>
        </authorList>
    </citation>
    <scope>NUCLEOTIDE SEQUENCE</scope>
    <source>
        <tissue evidence="5">Leaves</tissue>
    </source>
</reference>
<dbReference type="InterPro" id="IPR031425">
    <property type="entry name" value="NPR1/NH1-interacting"/>
</dbReference>
<dbReference type="Pfam" id="PF15699">
    <property type="entry name" value="NPR1_interact"/>
    <property type="match status" value="1"/>
</dbReference>
<feature type="compositionally biased region" description="Basic and acidic residues" evidence="4">
    <location>
        <begin position="84"/>
        <end position="98"/>
    </location>
</feature>
<comment type="similarity">
    <text evidence="2">Belongs to the NPR1-interactor family.</text>
</comment>
<evidence type="ECO:0000313" key="6">
    <source>
        <dbReference type="Proteomes" id="UP000619265"/>
    </source>
</evidence>
<evidence type="ECO:0000256" key="3">
    <source>
        <dbReference type="ARBA" id="ARBA00023242"/>
    </source>
</evidence>
<evidence type="ECO:0000256" key="1">
    <source>
        <dbReference type="ARBA" id="ARBA00004123"/>
    </source>
</evidence>
<evidence type="ECO:0000256" key="4">
    <source>
        <dbReference type="SAM" id="MobiDB-lite"/>
    </source>
</evidence>
<dbReference type="PANTHER" id="PTHR33669">
    <property type="entry name" value="PROTEIN NEGATIVE REGULATOR OF RESISTANCE"/>
    <property type="match status" value="1"/>
</dbReference>
<feature type="region of interest" description="Disordered" evidence="4">
    <location>
        <begin position="46"/>
        <end position="132"/>
    </location>
</feature>
<proteinExistence type="inferred from homology"/>
<dbReference type="Proteomes" id="UP000619265">
    <property type="component" value="Unassembled WGS sequence"/>
</dbReference>
<evidence type="ECO:0000256" key="2">
    <source>
        <dbReference type="ARBA" id="ARBA00009937"/>
    </source>
</evidence>
<accession>A0A833UCL6</accession>
<dbReference type="AlphaFoldDB" id="A0A833UCL6"/>
<feature type="compositionally biased region" description="Basic and acidic residues" evidence="4">
    <location>
        <begin position="106"/>
        <end position="118"/>
    </location>
</feature>
<comment type="caution">
    <text evidence="5">The sequence shown here is derived from an EMBL/GenBank/DDBJ whole genome shotgun (WGS) entry which is preliminary data.</text>
</comment>
<evidence type="ECO:0008006" key="7">
    <source>
        <dbReference type="Google" id="ProtNLM"/>
    </source>
</evidence>
<dbReference type="PANTHER" id="PTHR33669:SF14">
    <property type="entry name" value="NRR REPRESSOR HOMOLOG 3"/>
    <property type="match status" value="1"/>
</dbReference>
<feature type="region of interest" description="Disordered" evidence="4">
    <location>
        <begin position="1"/>
        <end position="26"/>
    </location>
</feature>
<evidence type="ECO:0000313" key="5">
    <source>
        <dbReference type="EMBL" id="KAF5455448.1"/>
    </source>
</evidence>
<comment type="subcellular location">
    <subcellularLocation>
        <location evidence="1">Nucleus</location>
    </subcellularLocation>
</comment>
<sequence>MEAAAAASRKRKNCHYHDDDDLEDDEQKMEKFYDLIRNIREARDRFMNGSDATKGIQNKKKNKKAGEDHHHQEQTNIQVWTPSFEREDFMEESRREAQFKTVHAGSSEREAGARKDNDKEEEEERLDLKLSL</sequence>
<name>A0A833UCL6_JUGRE</name>